<gene>
    <name evidence="7" type="ORF">ACFOMG_02220</name>
</gene>
<dbReference type="InterPro" id="IPR051449">
    <property type="entry name" value="ABC-2_transporter_component"/>
</dbReference>
<name>A0ABV7VS63_9GAMM</name>
<evidence type="ECO:0000256" key="4">
    <source>
        <dbReference type="ARBA" id="ARBA00022989"/>
    </source>
</evidence>
<feature type="transmembrane region" description="Helical" evidence="6">
    <location>
        <begin position="94"/>
        <end position="118"/>
    </location>
</feature>
<protein>
    <submittedName>
        <fullName evidence="7">ABC transporter permease subunit</fullName>
    </submittedName>
</protein>
<feature type="transmembrane region" description="Helical" evidence="6">
    <location>
        <begin position="57"/>
        <end position="73"/>
    </location>
</feature>
<dbReference type="Pfam" id="PF12679">
    <property type="entry name" value="ABC2_membrane_2"/>
    <property type="match status" value="1"/>
</dbReference>
<feature type="transmembrane region" description="Helical" evidence="6">
    <location>
        <begin position="12"/>
        <end position="37"/>
    </location>
</feature>
<keyword evidence="2" id="KW-1003">Cell membrane</keyword>
<comment type="subcellular location">
    <subcellularLocation>
        <location evidence="1">Cell membrane</location>
        <topology evidence="1">Multi-pass membrane protein</topology>
    </subcellularLocation>
</comment>
<sequence length="243" mass="27154">MNSWIICKRELSAYFSTPVAYVFILIFLMMAATFTFYLGDFYGRGQADLLPFFNFHPWLYLFFMPAVAMNLWSQERQLGTIELLMTLPLTLWQAVLGKFLAAWLFAGIALLFTFPLWLTVNYLGQPDNGVIAAGYLGSWLMAGAFLAVGSCMSALSRNQIVAFILAVVVCFLLLVTGLPMVLDVFRGWGSAAVLDFVAGLSFMSHFDALSRGVIDLRDVLFFILSMVVWLMATVQILSVKKAQ</sequence>
<accession>A0ABV7VS63</accession>
<feature type="transmembrane region" description="Helical" evidence="6">
    <location>
        <begin position="188"/>
        <end position="207"/>
    </location>
</feature>
<keyword evidence="4 6" id="KW-1133">Transmembrane helix</keyword>
<evidence type="ECO:0000256" key="6">
    <source>
        <dbReference type="SAM" id="Phobius"/>
    </source>
</evidence>
<comment type="caution">
    <text evidence="7">The sequence shown here is derived from an EMBL/GenBank/DDBJ whole genome shotgun (WGS) entry which is preliminary data.</text>
</comment>
<dbReference type="PANTHER" id="PTHR30294">
    <property type="entry name" value="MEMBRANE COMPONENT OF ABC TRANSPORTER YHHJ-RELATED"/>
    <property type="match status" value="1"/>
</dbReference>
<evidence type="ECO:0000256" key="5">
    <source>
        <dbReference type="ARBA" id="ARBA00023136"/>
    </source>
</evidence>
<organism evidence="7 8">
    <name type="scientific">Bacterioplanoides pacificum</name>
    <dbReference type="NCBI Taxonomy" id="1171596"/>
    <lineage>
        <taxon>Bacteria</taxon>
        <taxon>Pseudomonadati</taxon>
        <taxon>Pseudomonadota</taxon>
        <taxon>Gammaproteobacteria</taxon>
        <taxon>Oceanospirillales</taxon>
        <taxon>Oceanospirillaceae</taxon>
        <taxon>Bacterioplanoides</taxon>
    </lineage>
</organism>
<feature type="transmembrane region" description="Helical" evidence="6">
    <location>
        <begin position="130"/>
        <end position="148"/>
    </location>
</feature>
<dbReference type="Proteomes" id="UP001595722">
    <property type="component" value="Unassembled WGS sequence"/>
</dbReference>
<feature type="transmembrane region" description="Helical" evidence="6">
    <location>
        <begin position="160"/>
        <end position="182"/>
    </location>
</feature>
<feature type="transmembrane region" description="Helical" evidence="6">
    <location>
        <begin position="219"/>
        <end position="238"/>
    </location>
</feature>
<dbReference type="RefSeq" id="WP_376864477.1">
    <property type="nucleotide sequence ID" value="NZ_JBHRYB010000001.1"/>
</dbReference>
<evidence type="ECO:0000313" key="8">
    <source>
        <dbReference type="Proteomes" id="UP001595722"/>
    </source>
</evidence>
<evidence type="ECO:0000256" key="3">
    <source>
        <dbReference type="ARBA" id="ARBA00022692"/>
    </source>
</evidence>
<evidence type="ECO:0000256" key="1">
    <source>
        <dbReference type="ARBA" id="ARBA00004651"/>
    </source>
</evidence>
<dbReference type="EMBL" id="JBHRYB010000001">
    <property type="protein sequence ID" value="MFC3678928.1"/>
    <property type="molecule type" value="Genomic_DNA"/>
</dbReference>
<keyword evidence="8" id="KW-1185">Reference proteome</keyword>
<reference evidence="8" key="1">
    <citation type="journal article" date="2019" name="Int. J. Syst. Evol. Microbiol.">
        <title>The Global Catalogue of Microorganisms (GCM) 10K type strain sequencing project: providing services to taxonomists for standard genome sequencing and annotation.</title>
        <authorList>
            <consortium name="The Broad Institute Genomics Platform"/>
            <consortium name="The Broad Institute Genome Sequencing Center for Infectious Disease"/>
            <person name="Wu L."/>
            <person name="Ma J."/>
        </authorList>
    </citation>
    <scope>NUCLEOTIDE SEQUENCE [LARGE SCALE GENOMIC DNA]</scope>
    <source>
        <strain evidence="8">KCTC 42424</strain>
    </source>
</reference>
<dbReference type="PANTHER" id="PTHR30294:SF29">
    <property type="entry name" value="MULTIDRUG ABC TRANSPORTER PERMEASE YBHS-RELATED"/>
    <property type="match status" value="1"/>
</dbReference>
<evidence type="ECO:0000313" key="7">
    <source>
        <dbReference type="EMBL" id="MFC3678928.1"/>
    </source>
</evidence>
<evidence type="ECO:0000256" key="2">
    <source>
        <dbReference type="ARBA" id="ARBA00022475"/>
    </source>
</evidence>
<proteinExistence type="predicted"/>
<keyword evidence="3 6" id="KW-0812">Transmembrane</keyword>
<keyword evidence="5 6" id="KW-0472">Membrane</keyword>